<dbReference type="GO" id="GO:0016758">
    <property type="term" value="F:hexosyltransferase activity"/>
    <property type="evidence" value="ECO:0007669"/>
    <property type="project" value="InterPro"/>
</dbReference>
<dbReference type="RefSeq" id="XP_028044252.1">
    <property type="nucleotide sequence ID" value="XM_028188451.1"/>
</dbReference>
<keyword evidence="7 11" id="KW-1133">Transmembrane helix</keyword>
<dbReference type="Gene3D" id="3.90.550.50">
    <property type="match status" value="1"/>
</dbReference>
<comment type="subcellular location">
    <subcellularLocation>
        <location evidence="1 11">Golgi apparatus membrane</location>
        <topology evidence="1 11">Single-pass type II membrane protein</topology>
    </subcellularLocation>
</comment>
<keyword evidence="4" id="KW-0808">Transferase</keyword>
<keyword evidence="5 11" id="KW-0812">Transmembrane</keyword>
<dbReference type="FunFam" id="3.90.550.50:FF:000001">
    <property type="entry name" value="Hexosyltransferase"/>
    <property type="match status" value="1"/>
</dbReference>
<evidence type="ECO:0000256" key="2">
    <source>
        <dbReference type="ARBA" id="ARBA00008661"/>
    </source>
</evidence>
<name>A0A6J2KVN3_BOMMA</name>
<evidence type="ECO:0000256" key="4">
    <source>
        <dbReference type="ARBA" id="ARBA00022679"/>
    </source>
</evidence>
<evidence type="ECO:0000313" key="14">
    <source>
        <dbReference type="RefSeq" id="XP_028044254.1"/>
    </source>
</evidence>
<keyword evidence="6 11" id="KW-0735">Signal-anchor</keyword>
<accession>A0A6J2KVN3</accession>
<gene>
    <name evidence="13 14" type="primary">LOC114253532</name>
</gene>
<evidence type="ECO:0000256" key="10">
    <source>
        <dbReference type="ARBA" id="ARBA00023180"/>
    </source>
</evidence>
<evidence type="ECO:0000256" key="9">
    <source>
        <dbReference type="ARBA" id="ARBA00023136"/>
    </source>
</evidence>
<sequence>MTESQRPKERIEMITLHKILFVFCFLSLSLNYYISTKPMLEIENPAFSLIQPNETITSKFSDNYDQLIDIKKFSFKINPKPCKRYPEGFLLMIIVSSNPLNYENRLVIRKTWGQTDESTNIVFLVGETDNVTVSQKIQEESVTYGDIVQGNFKDAYHNMTYKHVMGLKWISHHCMNSKYILKTDDDIVVNADELKRFLVRRLSPWGAKGLIMCKVAKHALAQRRQSSKWMVTLEEYPMPFYPDYCPGWAILYSRDVVPRLLEAAQNTPYFWIDDVHITGILAQKIGVPRTSITNYVLTEKKAELLVKSGRQNIGRFLFGPPNLKVQRMSALWRAISQSCHI</sequence>
<keyword evidence="12" id="KW-1185">Reference proteome</keyword>
<dbReference type="GeneID" id="114253532"/>
<evidence type="ECO:0000256" key="6">
    <source>
        <dbReference type="ARBA" id="ARBA00022968"/>
    </source>
</evidence>
<dbReference type="RefSeq" id="XP_028044254.1">
    <property type="nucleotide sequence ID" value="XM_028188453.1"/>
</dbReference>
<keyword evidence="10" id="KW-0325">Glycoprotein</keyword>
<dbReference type="AlphaFoldDB" id="A0A6J2KVN3"/>
<dbReference type="OrthoDB" id="115198at2759"/>
<evidence type="ECO:0000256" key="1">
    <source>
        <dbReference type="ARBA" id="ARBA00004323"/>
    </source>
</evidence>
<evidence type="ECO:0000256" key="8">
    <source>
        <dbReference type="ARBA" id="ARBA00023034"/>
    </source>
</evidence>
<proteinExistence type="inferred from homology"/>
<evidence type="ECO:0000256" key="11">
    <source>
        <dbReference type="RuleBase" id="RU363063"/>
    </source>
</evidence>
<dbReference type="PANTHER" id="PTHR11214:SF376">
    <property type="entry name" value="HEXOSYLTRANSFERASE"/>
    <property type="match status" value="1"/>
</dbReference>
<evidence type="ECO:0000256" key="7">
    <source>
        <dbReference type="ARBA" id="ARBA00022989"/>
    </source>
</evidence>
<dbReference type="EC" id="2.4.1.-" evidence="11"/>
<organism evidence="12 14">
    <name type="scientific">Bombyx mandarina</name>
    <name type="common">Wild silk moth</name>
    <name type="synonym">Wild silkworm</name>
    <dbReference type="NCBI Taxonomy" id="7092"/>
    <lineage>
        <taxon>Eukaryota</taxon>
        <taxon>Metazoa</taxon>
        <taxon>Ecdysozoa</taxon>
        <taxon>Arthropoda</taxon>
        <taxon>Hexapoda</taxon>
        <taxon>Insecta</taxon>
        <taxon>Pterygota</taxon>
        <taxon>Neoptera</taxon>
        <taxon>Endopterygota</taxon>
        <taxon>Lepidoptera</taxon>
        <taxon>Glossata</taxon>
        <taxon>Ditrysia</taxon>
        <taxon>Bombycoidea</taxon>
        <taxon>Bombycidae</taxon>
        <taxon>Bombycinae</taxon>
        <taxon>Bombyx</taxon>
    </lineage>
</organism>
<comment type="similarity">
    <text evidence="2 11">Belongs to the glycosyltransferase 31 family.</text>
</comment>
<evidence type="ECO:0000256" key="3">
    <source>
        <dbReference type="ARBA" id="ARBA00022676"/>
    </source>
</evidence>
<feature type="transmembrane region" description="Helical" evidence="11">
    <location>
        <begin position="16"/>
        <end position="34"/>
    </location>
</feature>
<dbReference type="Proteomes" id="UP000504629">
    <property type="component" value="Unplaced"/>
</dbReference>
<dbReference type="Pfam" id="PF01762">
    <property type="entry name" value="Galactosyl_T"/>
    <property type="match status" value="1"/>
</dbReference>
<protein>
    <recommendedName>
        <fullName evidence="11">Hexosyltransferase</fullName>
        <ecNumber evidence="11">2.4.1.-</ecNumber>
    </recommendedName>
</protein>
<evidence type="ECO:0000313" key="13">
    <source>
        <dbReference type="RefSeq" id="XP_028044252.1"/>
    </source>
</evidence>
<dbReference type="GO" id="GO:0006493">
    <property type="term" value="P:protein O-linked glycosylation"/>
    <property type="evidence" value="ECO:0007669"/>
    <property type="project" value="TreeGrafter"/>
</dbReference>
<keyword evidence="9 11" id="KW-0472">Membrane</keyword>
<evidence type="ECO:0000256" key="5">
    <source>
        <dbReference type="ARBA" id="ARBA00022692"/>
    </source>
</evidence>
<dbReference type="KEGG" id="bman:114253532"/>
<dbReference type="GO" id="GO:0000139">
    <property type="term" value="C:Golgi membrane"/>
    <property type="evidence" value="ECO:0007669"/>
    <property type="project" value="UniProtKB-SubCell"/>
</dbReference>
<dbReference type="InterPro" id="IPR002659">
    <property type="entry name" value="Glyco_trans_31"/>
</dbReference>
<dbReference type="PANTHER" id="PTHR11214">
    <property type="entry name" value="BETA-1,3-N-ACETYLGLUCOSAMINYLTRANSFERASE"/>
    <property type="match status" value="1"/>
</dbReference>
<evidence type="ECO:0000313" key="12">
    <source>
        <dbReference type="Proteomes" id="UP000504629"/>
    </source>
</evidence>
<reference evidence="13 14" key="1">
    <citation type="submission" date="2025-04" db="UniProtKB">
        <authorList>
            <consortium name="RefSeq"/>
        </authorList>
    </citation>
    <scope>IDENTIFICATION</scope>
    <source>
        <tissue evidence="13 14">Silk gland</tissue>
    </source>
</reference>
<dbReference type="CTD" id="100862789"/>
<keyword evidence="3 11" id="KW-0328">Glycosyltransferase</keyword>
<keyword evidence="8 11" id="KW-0333">Golgi apparatus</keyword>